<accession>A0A831K2G6</accession>
<reference evidence="2" key="1">
    <citation type="journal article" date="2020" name="mSystems">
        <title>Genome- and Community-Level Interaction Insights into Carbon Utilization and Element Cycling Functions of Hydrothermarchaeota in Hydrothermal Sediment.</title>
        <authorList>
            <person name="Zhou Z."/>
            <person name="Liu Y."/>
            <person name="Xu W."/>
            <person name="Pan J."/>
            <person name="Luo Z.H."/>
            <person name="Li M."/>
        </authorList>
    </citation>
    <scope>NUCLEOTIDE SEQUENCE [LARGE SCALE GENOMIC DNA]</scope>
    <source>
        <strain evidence="2">HyVt-26</strain>
    </source>
</reference>
<keyword evidence="1" id="KW-0812">Transmembrane</keyword>
<keyword evidence="1" id="KW-1133">Transmembrane helix</keyword>
<keyword evidence="1" id="KW-0472">Membrane</keyword>
<feature type="transmembrane region" description="Helical" evidence="1">
    <location>
        <begin position="39"/>
        <end position="60"/>
    </location>
</feature>
<dbReference type="Proteomes" id="UP000885822">
    <property type="component" value="Unassembled WGS sequence"/>
</dbReference>
<sequence>MDYGLIKWVHVSCVGLSLIGFTLRAMLMLKRSRLLRKRWMRTVPHLIDSTLFFSGLWLAYSLQQYPGTAPWLTAKLLALIAYVIFGAIALRGNTRRRRYLSLLAAYACFAYMVSVALSKNPFPWST</sequence>
<dbReference type="PANTHER" id="PTHR39594">
    <property type="entry name" value="PROTEIN YCHQ"/>
    <property type="match status" value="1"/>
</dbReference>
<dbReference type="AlphaFoldDB" id="A0A831K2G6"/>
<dbReference type="InterPro" id="IPR007360">
    <property type="entry name" value="SirB"/>
</dbReference>
<dbReference type="EMBL" id="DRCV01000042">
    <property type="protein sequence ID" value="HDK37561.1"/>
    <property type="molecule type" value="Genomic_DNA"/>
</dbReference>
<protein>
    <submittedName>
        <fullName evidence="2">Regulator SirB</fullName>
    </submittedName>
</protein>
<feature type="transmembrane region" description="Helical" evidence="1">
    <location>
        <begin position="99"/>
        <end position="117"/>
    </location>
</feature>
<proteinExistence type="predicted"/>
<evidence type="ECO:0000313" key="2">
    <source>
        <dbReference type="EMBL" id="HDK37561.1"/>
    </source>
</evidence>
<feature type="transmembrane region" description="Helical" evidence="1">
    <location>
        <begin position="6"/>
        <end position="27"/>
    </location>
</feature>
<evidence type="ECO:0000256" key="1">
    <source>
        <dbReference type="SAM" id="Phobius"/>
    </source>
</evidence>
<organism evidence="2">
    <name type="scientific">Thiolapillus brandeum</name>
    <dbReference type="NCBI Taxonomy" id="1076588"/>
    <lineage>
        <taxon>Bacteria</taxon>
        <taxon>Pseudomonadati</taxon>
        <taxon>Pseudomonadota</taxon>
        <taxon>Gammaproteobacteria</taxon>
        <taxon>Chromatiales</taxon>
        <taxon>Sedimenticolaceae</taxon>
        <taxon>Thiolapillus</taxon>
    </lineage>
</organism>
<dbReference type="PANTHER" id="PTHR39594:SF1">
    <property type="entry name" value="PROTEIN YCHQ"/>
    <property type="match status" value="1"/>
</dbReference>
<comment type="caution">
    <text evidence="2">The sequence shown here is derived from an EMBL/GenBank/DDBJ whole genome shotgun (WGS) entry which is preliminary data.</text>
</comment>
<dbReference type="PIRSF" id="PIRSF005610">
    <property type="entry name" value="SirB"/>
    <property type="match status" value="1"/>
</dbReference>
<gene>
    <name evidence="2" type="ORF">ENG92_00895</name>
</gene>
<feature type="transmembrane region" description="Helical" evidence="1">
    <location>
        <begin position="72"/>
        <end position="90"/>
    </location>
</feature>
<name>A0A831K2G6_9GAMM</name>
<dbReference type="Pfam" id="PF04247">
    <property type="entry name" value="SirB"/>
    <property type="match status" value="1"/>
</dbReference>
<dbReference type="GO" id="GO:0005886">
    <property type="term" value="C:plasma membrane"/>
    <property type="evidence" value="ECO:0007669"/>
    <property type="project" value="TreeGrafter"/>
</dbReference>